<dbReference type="SUPFAM" id="SSF46894">
    <property type="entry name" value="C-terminal effector domain of the bipartite response regulators"/>
    <property type="match status" value="1"/>
</dbReference>
<dbReference type="RefSeq" id="WP_072907043.1">
    <property type="nucleotide sequence ID" value="NZ_FQZT01000003.1"/>
</dbReference>
<dbReference type="SMART" id="SM00421">
    <property type="entry name" value="HTH_LUXR"/>
    <property type="match status" value="1"/>
</dbReference>
<feature type="domain" description="HTH luxR-type" evidence="6">
    <location>
        <begin position="229"/>
        <end position="295"/>
    </location>
</feature>
<dbReference type="Proteomes" id="UP000184171">
    <property type="component" value="Unassembled WGS sequence"/>
</dbReference>
<dbReference type="PRINTS" id="PR00038">
    <property type="entry name" value="HTHLUXR"/>
</dbReference>
<keyword evidence="3" id="KW-0804">Transcription</keyword>
<evidence type="ECO:0000256" key="4">
    <source>
        <dbReference type="SAM" id="Coils"/>
    </source>
</evidence>
<dbReference type="OrthoDB" id="6231at2"/>
<gene>
    <name evidence="7" type="ORF">SAMN02745165_01355</name>
</gene>
<dbReference type="EMBL" id="FQZT01000003">
    <property type="protein sequence ID" value="SHI99323.1"/>
    <property type="molecule type" value="Genomic_DNA"/>
</dbReference>
<sequence>MTRKKTPAAQQQAAKNTSSSKLETQLRERVKELNCLYKLAELIEKNEDSVDAIMQGAVALLPISWQYPEITCAKIRYRDQIFQSRNFRPSQWRQKSPIIISGYEEGRVEVHYLKKKPQLDEGPFLKEERQLIDAVSDRLAKAVEKIHTKRQLQVERQALQDANAALHDSLVLSQKEKKKLGSSIQAKIDKIITPILYALQAEMNPGQQEYLELLKKNLADIVTPFVESSPKVLSILSPVEVQICNMIKNGLSSKEIARIRGISPATVNRHRESIRRKLGLTNQKENLTTYLSKVLAE</sequence>
<keyword evidence="1" id="KW-0805">Transcription regulation</keyword>
<evidence type="ECO:0000256" key="2">
    <source>
        <dbReference type="ARBA" id="ARBA00023125"/>
    </source>
</evidence>
<dbReference type="PANTHER" id="PTHR44688:SF16">
    <property type="entry name" value="DNA-BINDING TRANSCRIPTIONAL ACTIVATOR DEVR_DOSR"/>
    <property type="match status" value="1"/>
</dbReference>
<evidence type="ECO:0000256" key="3">
    <source>
        <dbReference type="ARBA" id="ARBA00023163"/>
    </source>
</evidence>
<dbReference type="InterPro" id="IPR000792">
    <property type="entry name" value="Tscrpt_reg_LuxR_C"/>
</dbReference>
<feature type="coiled-coil region" evidence="4">
    <location>
        <begin position="125"/>
        <end position="169"/>
    </location>
</feature>
<protein>
    <submittedName>
        <fullName evidence="7">Regulatory protein, luxR family</fullName>
    </submittedName>
</protein>
<dbReference type="STRING" id="1122189.SAMN02745165_01355"/>
<keyword evidence="8" id="KW-1185">Reference proteome</keyword>
<dbReference type="GO" id="GO:0003677">
    <property type="term" value="F:DNA binding"/>
    <property type="evidence" value="ECO:0007669"/>
    <property type="project" value="UniProtKB-KW"/>
</dbReference>
<dbReference type="GO" id="GO:0006355">
    <property type="term" value="P:regulation of DNA-templated transcription"/>
    <property type="evidence" value="ECO:0007669"/>
    <property type="project" value="InterPro"/>
</dbReference>
<reference evidence="7 8" key="1">
    <citation type="submission" date="2016-11" db="EMBL/GenBank/DDBJ databases">
        <authorList>
            <person name="Jaros S."/>
            <person name="Januszkiewicz K."/>
            <person name="Wedrychowicz H."/>
        </authorList>
    </citation>
    <scope>NUCLEOTIDE SEQUENCE [LARGE SCALE GENOMIC DNA]</scope>
    <source>
        <strain evidence="7 8">DSM 5091</strain>
    </source>
</reference>
<dbReference type="Pfam" id="PF00196">
    <property type="entry name" value="GerE"/>
    <property type="match status" value="1"/>
</dbReference>
<evidence type="ECO:0000256" key="5">
    <source>
        <dbReference type="SAM" id="MobiDB-lite"/>
    </source>
</evidence>
<keyword evidence="4" id="KW-0175">Coiled coil</keyword>
<feature type="region of interest" description="Disordered" evidence="5">
    <location>
        <begin position="1"/>
        <end position="22"/>
    </location>
</feature>
<dbReference type="PANTHER" id="PTHR44688">
    <property type="entry name" value="DNA-BINDING TRANSCRIPTIONAL ACTIVATOR DEVR_DOSR"/>
    <property type="match status" value="1"/>
</dbReference>
<dbReference type="InterPro" id="IPR036388">
    <property type="entry name" value="WH-like_DNA-bd_sf"/>
</dbReference>
<keyword evidence="2" id="KW-0238">DNA-binding</keyword>
<dbReference type="InterPro" id="IPR016032">
    <property type="entry name" value="Sig_transdc_resp-reg_C-effctor"/>
</dbReference>
<organism evidence="7 8">
    <name type="scientific">Malonomonas rubra DSM 5091</name>
    <dbReference type="NCBI Taxonomy" id="1122189"/>
    <lineage>
        <taxon>Bacteria</taxon>
        <taxon>Pseudomonadati</taxon>
        <taxon>Thermodesulfobacteriota</taxon>
        <taxon>Desulfuromonadia</taxon>
        <taxon>Desulfuromonadales</taxon>
        <taxon>Geopsychrobacteraceae</taxon>
        <taxon>Malonomonas</taxon>
    </lineage>
</organism>
<evidence type="ECO:0000313" key="8">
    <source>
        <dbReference type="Proteomes" id="UP000184171"/>
    </source>
</evidence>
<name>A0A1M6FNU2_MALRU</name>
<proteinExistence type="predicted"/>
<dbReference type="Gene3D" id="1.10.10.10">
    <property type="entry name" value="Winged helix-like DNA-binding domain superfamily/Winged helix DNA-binding domain"/>
    <property type="match status" value="1"/>
</dbReference>
<dbReference type="AlphaFoldDB" id="A0A1M6FNU2"/>
<evidence type="ECO:0000313" key="7">
    <source>
        <dbReference type="EMBL" id="SHI99323.1"/>
    </source>
</evidence>
<accession>A0A1M6FNU2</accession>
<dbReference type="CDD" id="cd06170">
    <property type="entry name" value="LuxR_C_like"/>
    <property type="match status" value="1"/>
</dbReference>
<dbReference type="PROSITE" id="PS50043">
    <property type="entry name" value="HTH_LUXR_2"/>
    <property type="match status" value="1"/>
</dbReference>
<evidence type="ECO:0000259" key="6">
    <source>
        <dbReference type="PROSITE" id="PS50043"/>
    </source>
</evidence>
<evidence type="ECO:0000256" key="1">
    <source>
        <dbReference type="ARBA" id="ARBA00023015"/>
    </source>
</evidence>